<organism evidence="3 4">
    <name type="scientific">Paracoccus halophilus</name>
    <dbReference type="NCBI Taxonomy" id="376733"/>
    <lineage>
        <taxon>Bacteria</taxon>
        <taxon>Pseudomonadati</taxon>
        <taxon>Pseudomonadota</taxon>
        <taxon>Alphaproteobacteria</taxon>
        <taxon>Rhodobacterales</taxon>
        <taxon>Paracoccaceae</taxon>
        <taxon>Paracoccus</taxon>
    </lineage>
</organism>
<proteinExistence type="predicted"/>
<feature type="region of interest" description="Disordered" evidence="2">
    <location>
        <begin position="213"/>
        <end position="247"/>
    </location>
</feature>
<dbReference type="Proteomes" id="UP000182312">
    <property type="component" value="Unassembled WGS sequence"/>
</dbReference>
<evidence type="ECO:0000256" key="2">
    <source>
        <dbReference type="SAM" id="MobiDB-lite"/>
    </source>
</evidence>
<evidence type="ECO:0000313" key="3">
    <source>
        <dbReference type="EMBL" id="SFA44078.1"/>
    </source>
</evidence>
<dbReference type="RefSeq" id="WP_052081322.1">
    <property type="nucleotide sequence ID" value="NZ_FOJO01000003.1"/>
</dbReference>
<protein>
    <submittedName>
        <fullName evidence="3">Uncharacterized protein</fullName>
    </submittedName>
</protein>
<sequence length="247" mass="26521">MSDDTSLPDHDDHPPVTGGRTDEHGGARYRARPDFAGDSRRIPPHGDVSPDGSRTWPRPSAQAKWLVWGGTALAVAALTAGTVIAGRHLLAALSDESPPPRARRAMAPRFADLADEEREAIRQRARARELDDDRRAARLRAEAMRKRRAGRRSGGPGLLQEVETNTASLSNGVDNLMGALASALLGFREVAAQAGSIVRDFGDTADLIRDLADGANRRAVPPGTARTDPAGDTAEPETRDDARLHRL</sequence>
<accession>A0A1I0SX24</accession>
<dbReference type="EMBL" id="FOJO01000003">
    <property type="protein sequence ID" value="SFA44078.1"/>
    <property type="molecule type" value="Genomic_DNA"/>
</dbReference>
<feature type="compositionally biased region" description="Basic and acidic residues" evidence="2">
    <location>
        <begin position="236"/>
        <end position="247"/>
    </location>
</feature>
<feature type="region of interest" description="Disordered" evidence="2">
    <location>
        <begin position="1"/>
        <end position="58"/>
    </location>
</feature>
<feature type="coiled-coil region" evidence="1">
    <location>
        <begin position="113"/>
        <end position="147"/>
    </location>
</feature>
<dbReference type="OrthoDB" id="7772402at2"/>
<feature type="compositionally biased region" description="Basic and acidic residues" evidence="2">
    <location>
        <begin position="7"/>
        <end position="41"/>
    </location>
</feature>
<evidence type="ECO:0000256" key="1">
    <source>
        <dbReference type="SAM" id="Coils"/>
    </source>
</evidence>
<keyword evidence="1" id="KW-0175">Coiled coil</keyword>
<dbReference type="AlphaFoldDB" id="A0A1I0SX24"/>
<evidence type="ECO:0000313" key="4">
    <source>
        <dbReference type="Proteomes" id="UP000182312"/>
    </source>
</evidence>
<gene>
    <name evidence="3" type="ORF">SAMN04487972_103160</name>
</gene>
<name>A0A1I0SX24_9RHOB</name>
<reference evidence="3 4" key="1">
    <citation type="submission" date="2016-10" db="EMBL/GenBank/DDBJ databases">
        <authorList>
            <person name="de Groot N.N."/>
        </authorList>
    </citation>
    <scope>NUCLEOTIDE SEQUENCE [LARGE SCALE GENOMIC DNA]</scope>
    <source>
        <strain evidence="3 4">CGMCC 1.6117</strain>
    </source>
</reference>